<reference evidence="9 10" key="1">
    <citation type="submission" date="2015-06" db="EMBL/GenBank/DDBJ databases">
        <title>Survival trade-offs in plant roots during colonization by closely related pathogenic and mutualistic fungi.</title>
        <authorList>
            <person name="Hacquard S."/>
            <person name="Kracher B."/>
            <person name="Hiruma K."/>
            <person name="Weinman A."/>
            <person name="Muench P."/>
            <person name="Garrido Oter R."/>
            <person name="Ver Loren van Themaat E."/>
            <person name="Dallerey J.-F."/>
            <person name="Damm U."/>
            <person name="Henrissat B."/>
            <person name="Lespinet O."/>
            <person name="Thon M."/>
            <person name="Kemen E."/>
            <person name="McHardy A.C."/>
            <person name="Schulze-Lefert P."/>
            <person name="O'Connell R.J."/>
        </authorList>
    </citation>
    <scope>NUCLEOTIDE SEQUENCE [LARGE SCALE GENOMIC DNA]</scope>
    <source>
        <strain evidence="9 10">0861</strain>
    </source>
</reference>
<keyword evidence="5" id="KW-0521">NADP</keyword>
<gene>
    <name evidence="9" type="ORF">CT0861_03525</name>
</gene>
<comment type="similarity">
    <text evidence="2">Belongs to the FAD-binding monooxygenase family.</text>
</comment>
<proteinExistence type="inferred from homology"/>
<evidence type="ECO:0000256" key="6">
    <source>
        <dbReference type="ARBA" id="ARBA00023002"/>
    </source>
</evidence>
<organism evidence="9 10">
    <name type="scientific">Colletotrichum tofieldiae</name>
    <dbReference type="NCBI Taxonomy" id="708197"/>
    <lineage>
        <taxon>Eukaryota</taxon>
        <taxon>Fungi</taxon>
        <taxon>Dikarya</taxon>
        <taxon>Ascomycota</taxon>
        <taxon>Pezizomycotina</taxon>
        <taxon>Sordariomycetes</taxon>
        <taxon>Hypocreomycetidae</taxon>
        <taxon>Glomerellales</taxon>
        <taxon>Glomerellaceae</taxon>
        <taxon>Colletotrichum</taxon>
        <taxon>Colletotrichum spaethianum species complex</taxon>
    </lineage>
</organism>
<evidence type="ECO:0000256" key="3">
    <source>
        <dbReference type="ARBA" id="ARBA00022630"/>
    </source>
</evidence>
<keyword evidence="3" id="KW-0285">Flavoprotein</keyword>
<keyword evidence="6" id="KW-0560">Oxidoreductase</keyword>
<sequence length="580" mass="65652">MGSIDYLDNGRLNGKGLHAGASDTNMDYEVLIIGGGFGGCYALHHLRKQGFSAHIVEAGSTIGGVWHWNRYPGARVDSEAPYYQLSLREVWKDWTWTQRFPGHEELKRYFRHIDKVLNISKDVSYNSVVVGADFDTKTASWVVKTDTGRYITSRFLVPATGSSIKRYEPRFPRKESFRGTVVHSGAWPESGIDFRNKKVAIIGAGATGVQCVQEIAKQPGVELTVYVRNINIALPMQQRAISELEQRSLKSIYGQLFKAARESVPGIPSDYNPKSTPETTAEERDAWWDELWQRGGFNFQSGQYTDFLLDAEANRLIYDFWAKKTRARIRNPAKRAILVPNEQPYPLSTKRSSLEQDYYECLDRDNVEVVDVKKIGICEWTTRGILTEDGSEREHDIVVLATGYDSITGALTSMGLRGKDGVDLKERWKQGVWTYLGLMARGCPNMFMVYGPQAPTALTNGPPFIEEQVEVIAEFLTKLRKERVKYIEPRQSAEEHWKAIVLAAHEATLFSKRDSSWYVGANIPGKTREQLNFIGGIPKYIQACRCGMSDWKNFDVVKEEDGSRTESDATRARPMNRIIV</sequence>
<protein>
    <submittedName>
        <fullName evidence="9">Cyclopentanone 1,2-monooxygenase</fullName>
    </submittedName>
</protein>
<evidence type="ECO:0000256" key="5">
    <source>
        <dbReference type="ARBA" id="ARBA00022857"/>
    </source>
</evidence>
<comment type="caution">
    <text evidence="9">The sequence shown here is derived from an EMBL/GenBank/DDBJ whole genome shotgun (WGS) entry which is preliminary data.</text>
</comment>
<dbReference type="InterPro" id="IPR036188">
    <property type="entry name" value="FAD/NAD-bd_sf"/>
</dbReference>
<evidence type="ECO:0000256" key="4">
    <source>
        <dbReference type="ARBA" id="ARBA00022827"/>
    </source>
</evidence>
<dbReference type="AlphaFoldDB" id="A0A161WML0"/>
<dbReference type="EMBL" id="LFIV01000059">
    <property type="protein sequence ID" value="KZL72376.1"/>
    <property type="molecule type" value="Genomic_DNA"/>
</dbReference>
<dbReference type="PRINTS" id="PR00469">
    <property type="entry name" value="PNDRDTASEII"/>
</dbReference>
<evidence type="ECO:0000256" key="1">
    <source>
        <dbReference type="ARBA" id="ARBA00001974"/>
    </source>
</evidence>
<dbReference type="STRING" id="708197.A0A161WML0"/>
<dbReference type="PANTHER" id="PTHR43098">
    <property type="entry name" value="L-ORNITHINE N(5)-MONOOXYGENASE-RELATED"/>
    <property type="match status" value="1"/>
</dbReference>
<dbReference type="PANTHER" id="PTHR43098:SF3">
    <property type="entry name" value="L-ORNITHINE N(5)-MONOOXYGENASE-RELATED"/>
    <property type="match status" value="1"/>
</dbReference>
<evidence type="ECO:0000259" key="8">
    <source>
        <dbReference type="Pfam" id="PF07992"/>
    </source>
</evidence>
<dbReference type="InterPro" id="IPR023753">
    <property type="entry name" value="FAD/NAD-binding_dom"/>
</dbReference>
<evidence type="ECO:0000256" key="7">
    <source>
        <dbReference type="ARBA" id="ARBA00023033"/>
    </source>
</evidence>
<dbReference type="SUPFAM" id="SSF51905">
    <property type="entry name" value="FAD/NAD(P)-binding domain"/>
    <property type="match status" value="1"/>
</dbReference>
<comment type="cofactor">
    <cofactor evidence="1">
        <name>FAD</name>
        <dbReference type="ChEBI" id="CHEBI:57692"/>
    </cofactor>
</comment>
<dbReference type="Pfam" id="PF07992">
    <property type="entry name" value="Pyr_redox_2"/>
    <property type="match status" value="1"/>
</dbReference>
<dbReference type="Gene3D" id="3.50.50.60">
    <property type="entry name" value="FAD/NAD(P)-binding domain"/>
    <property type="match status" value="2"/>
</dbReference>
<dbReference type="InterPro" id="IPR050775">
    <property type="entry name" value="FAD-binding_Monooxygenases"/>
</dbReference>
<keyword evidence="7 9" id="KW-0503">Monooxygenase</keyword>
<dbReference type="Proteomes" id="UP000076552">
    <property type="component" value="Unassembled WGS sequence"/>
</dbReference>
<accession>A0A161WML0</accession>
<name>A0A161WML0_9PEZI</name>
<keyword evidence="10" id="KW-1185">Reference proteome</keyword>
<keyword evidence="4" id="KW-0274">FAD</keyword>
<dbReference type="GO" id="GO:0004497">
    <property type="term" value="F:monooxygenase activity"/>
    <property type="evidence" value="ECO:0007669"/>
    <property type="project" value="UniProtKB-KW"/>
</dbReference>
<evidence type="ECO:0000313" key="10">
    <source>
        <dbReference type="Proteomes" id="UP000076552"/>
    </source>
</evidence>
<evidence type="ECO:0000256" key="2">
    <source>
        <dbReference type="ARBA" id="ARBA00010139"/>
    </source>
</evidence>
<feature type="domain" description="FAD/NAD(P)-binding" evidence="8">
    <location>
        <begin position="28"/>
        <end position="250"/>
    </location>
</feature>
<evidence type="ECO:0000313" key="9">
    <source>
        <dbReference type="EMBL" id="KZL72376.1"/>
    </source>
</evidence>